<evidence type="ECO:0000256" key="3">
    <source>
        <dbReference type="ARBA" id="ARBA00007812"/>
    </source>
</evidence>
<dbReference type="PANTHER" id="PTHR18968">
    <property type="entry name" value="THIAMINE PYROPHOSPHATE ENZYMES"/>
    <property type="match status" value="1"/>
</dbReference>
<comment type="cofactor">
    <cofactor evidence="12">
        <name>thiamine diphosphate</name>
        <dbReference type="ChEBI" id="CHEBI:58937"/>
    </cofactor>
    <text evidence="12">Binds 1 thiamine pyrophosphate per subunit.</text>
</comment>
<dbReference type="InterPro" id="IPR045229">
    <property type="entry name" value="TPP_enz"/>
</dbReference>
<dbReference type="CDD" id="cd02015">
    <property type="entry name" value="TPP_AHAS"/>
    <property type="match status" value="1"/>
</dbReference>
<comment type="catalytic activity">
    <reaction evidence="11 12">
        <text>2 pyruvate + H(+) = (2S)-2-acetolactate + CO2</text>
        <dbReference type="Rhea" id="RHEA:25249"/>
        <dbReference type="ChEBI" id="CHEBI:15361"/>
        <dbReference type="ChEBI" id="CHEBI:15378"/>
        <dbReference type="ChEBI" id="CHEBI:16526"/>
        <dbReference type="ChEBI" id="CHEBI:58476"/>
        <dbReference type="EC" id="2.2.1.6"/>
    </reaction>
</comment>
<evidence type="ECO:0000256" key="5">
    <source>
        <dbReference type="ARBA" id="ARBA00022605"/>
    </source>
</evidence>
<dbReference type="CDD" id="cd07035">
    <property type="entry name" value="TPP_PYR_POX_like"/>
    <property type="match status" value="1"/>
</dbReference>
<dbReference type="InterPro" id="IPR000399">
    <property type="entry name" value="TPP-bd_CS"/>
</dbReference>
<evidence type="ECO:0000256" key="1">
    <source>
        <dbReference type="ARBA" id="ARBA00004974"/>
    </source>
</evidence>
<dbReference type="Pfam" id="PF02775">
    <property type="entry name" value="TPP_enzyme_C"/>
    <property type="match status" value="1"/>
</dbReference>
<dbReference type="GO" id="GO:0009097">
    <property type="term" value="P:isoleucine biosynthetic process"/>
    <property type="evidence" value="ECO:0007669"/>
    <property type="project" value="TreeGrafter"/>
</dbReference>
<dbReference type="NCBIfam" id="TIGR00118">
    <property type="entry name" value="acolac_lg"/>
    <property type="match status" value="1"/>
</dbReference>
<evidence type="ECO:0000256" key="10">
    <source>
        <dbReference type="ARBA" id="ARBA00023304"/>
    </source>
</evidence>
<dbReference type="SUPFAM" id="SSF52467">
    <property type="entry name" value="DHS-like NAD/FAD-binding domain"/>
    <property type="match status" value="1"/>
</dbReference>
<comment type="pathway">
    <text evidence="2 12">Amino-acid biosynthesis; L-valine biosynthesis; L-valine from pyruvate: step 1/4.</text>
</comment>
<evidence type="ECO:0000256" key="7">
    <source>
        <dbReference type="ARBA" id="ARBA00022723"/>
    </source>
</evidence>
<dbReference type="InterPro" id="IPR012000">
    <property type="entry name" value="Thiamin_PyroP_enz_cen_dom"/>
</dbReference>
<dbReference type="Gene3D" id="3.40.50.970">
    <property type="match status" value="2"/>
</dbReference>
<evidence type="ECO:0000256" key="4">
    <source>
        <dbReference type="ARBA" id="ARBA00013145"/>
    </source>
</evidence>
<feature type="domain" description="Thiamine pyrophosphate enzyme central" evidence="13">
    <location>
        <begin position="193"/>
        <end position="326"/>
    </location>
</feature>
<dbReference type="GO" id="GO:0000287">
    <property type="term" value="F:magnesium ion binding"/>
    <property type="evidence" value="ECO:0007669"/>
    <property type="project" value="UniProtKB-UniRule"/>
</dbReference>
<dbReference type="GO" id="GO:0030976">
    <property type="term" value="F:thiamine pyrophosphate binding"/>
    <property type="evidence" value="ECO:0007669"/>
    <property type="project" value="UniProtKB-UniRule"/>
</dbReference>
<dbReference type="GO" id="GO:0005948">
    <property type="term" value="C:acetolactate synthase complex"/>
    <property type="evidence" value="ECO:0007669"/>
    <property type="project" value="TreeGrafter"/>
</dbReference>
<dbReference type="Gene3D" id="3.40.50.1220">
    <property type="entry name" value="TPP-binding domain"/>
    <property type="match status" value="1"/>
</dbReference>
<comment type="pathway">
    <text evidence="1 12">Amino-acid biosynthesis; L-isoleucine biosynthesis; L-isoleucine from 2-oxobutanoate: step 1/4.</text>
</comment>
<name>A0A9W5Y4B2_9CLOT</name>
<dbReference type="RefSeq" id="WP_261853302.1">
    <property type="nucleotide sequence ID" value="NZ_BQXY01000005.1"/>
</dbReference>
<dbReference type="AlphaFoldDB" id="A0A9W5Y4B2"/>
<evidence type="ECO:0000259" key="14">
    <source>
        <dbReference type="Pfam" id="PF02775"/>
    </source>
</evidence>
<evidence type="ECO:0000256" key="2">
    <source>
        <dbReference type="ARBA" id="ARBA00005025"/>
    </source>
</evidence>
<evidence type="ECO:0000256" key="12">
    <source>
        <dbReference type="RuleBase" id="RU003591"/>
    </source>
</evidence>
<comment type="caution">
    <text evidence="16">The sequence shown here is derived from an EMBL/GenBank/DDBJ whole genome shotgun (WGS) entry which is preliminary data.</text>
</comment>
<keyword evidence="17" id="KW-1185">Reference proteome</keyword>
<proteinExistence type="inferred from homology"/>
<dbReference type="Pfam" id="PF02776">
    <property type="entry name" value="TPP_enzyme_N"/>
    <property type="match status" value="1"/>
</dbReference>
<dbReference type="Pfam" id="PF00205">
    <property type="entry name" value="TPP_enzyme_M"/>
    <property type="match status" value="1"/>
</dbReference>
<dbReference type="FunFam" id="3.40.50.970:FF:000007">
    <property type="entry name" value="Acetolactate synthase"/>
    <property type="match status" value="1"/>
</dbReference>
<dbReference type="InterPro" id="IPR012846">
    <property type="entry name" value="Acetolactate_synth_lsu"/>
</dbReference>
<keyword evidence="6 12" id="KW-0808">Transferase</keyword>
<dbReference type="GO" id="GO:0003984">
    <property type="term" value="F:acetolactate synthase activity"/>
    <property type="evidence" value="ECO:0007669"/>
    <property type="project" value="UniProtKB-EC"/>
</dbReference>
<evidence type="ECO:0000259" key="13">
    <source>
        <dbReference type="Pfam" id="PF00205"/>
    </source>
</evidence>
<comment type="similarity">
    <text evidence="3 12">Belongs to the TPP enzyme family.</text>
</comment>
<comment type="cofactor">
    <cofactor evidence="12">
        <name>Mg(2+)</name>
        <dbReference type="ChEBI" id="CHEBI:18420"/>
    </cofactor>
    <text evidence="12">Binds 1 Mg(2+) ion per subunit.</text>
</comment>
<reference evidence="16" key="1">
    <citation type="journal article" date="2023" name="Int. J. Syst. Evol. Microbiol.">
        <title>&lt;i&gt;Clostridium folliculivorans&lt;/i&gt; sp. nov., isolated from soil samples of an organic paddy in Japan.</title>
        <authorList>
            <person name="Tazawa J."/>
            <person name="Kobayashi H."/>
            <person name="Tanizawa Y."/>
            <person name="Uchino A."/>
            <person name="Tanaka F."/>
            <person name="Urashima Y."/>
            <person name="Miura S."/>
            <person name="Sakamoto M."/>
            <person name="Ohkuma M."/>
            <person name="Tohno M."/>
        </authorList>
    </citation>
    <scope>NUCLEOTIDE SEQUENCE</scope>
    <source>
        <strain evidence="16">D1-1</strain>
    </source>
</reference>
<dbReference type="PROSITE" id="PS00187">
    <property type="entry name" value="TPP_ENZYMES"/>
    <property type="match status" value="1"/>
</dbReference>
<evidence type="ECO:0000313" key="17">
    <source>
        <dbReference type="Proteomes" id="UP001057868"/>
    </source>
</evidence>
<gene>
    <name evidence="16" type="primary">ilvB</name>
    <name evidence="16" type="ORF">CFOLD11_32250</name>
</gene>
<accession>A0A9W5Y4B2</accession>
<protein>
    <recommendedName>
        <fullName evidence="4 12">Acetolactate synthase</fullName>
        <ecNumber evidence="4 12">2.2.1.6</ecNumber>
    </recommendedName>
</protein>
<keyword evidence="8 12" id="KW-0460">Magnesium</keyword>
<feature type="domain" description="Thiamine pyrophosphate enzyme TPP-binding" evidence="14">
    <location>
        <begin position="381"/>
        <end position="527"/>
    </location>
</feature>
<evidence type="ECO:0000313" key="16">
    <source>
        <dbReference type="EMBL" id="GKU26398.1"/>
    </source>
</evidence>
<organism evidence="16 17">
    <name type="scientific">Clostridium folliculivorans</name>
    <dbReference type="NCBI Taxonomy" id="2886038"/>
    <lineage>
        <taxon>Bacteria</taxon>
        <taxon>Bacillati</taxon>
        <taxon>Bacillota</taxon>
        <taxon>Clostridia</taxon>
        <taxon>Eubacteriales</taxon>
        <taxon>Clostridiaceae</taxon>
        <taxon>Clostridium</taxon>
    </lineage>
</organism>
<dbReference type="PANTHER" id="PTHR18968:SF13">
    <property type="entry name" value="ACETOLACTATE SYNTHASE CATALYTIC SUBUNIT, MITOCHONDRIAL"/>
    <property type="match status" value="1"/>
</dbReference>
<dbReference type="CDD" id="cd00636">
    <property type="entry name" value="TroA-like"/>
    <property type="match status" value="1"/>
</dbReference>
<sequence length="553" mass="60389">MRINGSEILINTLIDEGVDIIFGYPGGAVLNIYDAIYKNENRIKHVLSCHEQGAAHAADGYSRATGKVGVCLATSGPGATNLVTGIATAYMDSVPMVAITGNVTTPLLGKDSFQEVDIVGITMPVTKHNFIVRDVEELQQTIRKAFYIAKEGRPGPVLIDIPKDITAKLCEYESKEPIEVKKEYKFVTDKALANFADFINKAKRPLIFAGGGVISSGATEILKELALKINAPVTTSLMAMGAFPGDNELYTGMIGMHGTKASNLLATKADLIIAIGTRFSDRVVGSRDHIKNAKVIQIDIDPAELDKNIKTDANIVGDVKYTLEKLIDLIDEKRNDQWLELMREYKALKGHKEDAENLTPELLFNSLYKDFGEDLVMTTEVGQHQMWAALHYTFLRPRTLITSGGLGTMGYGLGASIGAKLALPHKKVVNIAGDGSFSMNAIELATAVSNRVPVVIIILNNGCLGMVRQWQNFFYESRYSYTTLNRGTDYVKLAEAYGAKGFRVTEPSELNEVLDKAFNSEVPVVIDYVINIDKKVFPMVAPGAPIDDIISEA</sequence>
<evidence type="ECO:0000259" key="15">
    <source>
        <dbReference type="Pfam" id="PF02776"/>
    </source>
</evidence>
<dbReference type="InterPro" id="IPR029061">
    <property type="entry name" value="THDP-binding"/>
</dbReference>
<dbReference type="Proteomes" id="UP001057868">
    <property type="component" value="Unassembled WGS sequence"/>
</dbReference>
<evidence type="ECO:0000256" key="9">
    <source>
        <dbReference type="ARBA" id="ARBA00023052"/>
    </source>
</evidence>
<dbReference type="GO" id="GO:0050660">
    <property type="term" value="F:flavin adenine dinucleotide binding"/>
    <property type="evidence" value="ECO:0007669"/>
    <property type="project" value="InterPro"/>
</dbReference>
<evidence type="ECO:0000256" key="11">
    <source>
        <dbReference type="ARBA" id="ARBA00048670"/>
    </source>
</evidence>
<dbReference type="GO" id="GO:0009099">
    <property type="term" value="P:L-valine biosynthetic process"/>
    <property type="evidence" value="ECO:0007669"/>
    <property type="project" value="TreeGrafter"/>
</dbReference>
<dbReference type="InterPro" id="IPR011766">
    <property type="entry name" value="TPP_enzyme_TPP-bd"/>
</dbReference>
<dbReference type="EC" id="2.2.1.6" evidence="4 12"/>
<dbReference type="InterPro" id="IPR012001">
    <property type="entry name" value="Thiamin_PyroP_enz_TPP-bd_dom"/>
</dbReference>
<keyword evidence="10 12" id="KW-0100">Branched-chain amino acid biosynthesis</keyword>
<keyword evidence="5 12" id="KW-0028">Amino-acid biosynthesis</keyword>
<keyword evidence="7 12" id="KW-0479">Metal-binding</keyword>
<dbReference type="EMBL" id="BQXY01000005">
    <property type="protein sequence ID" value="GKU26398.1"/>
    <property type="molecule type" value="Genomic_DNA"/>
</dbReference>
<dbReference type="SUPFAM" id="SSF52518">
    <property type="entry name" value="Thiamin diphosphate-binding fold (THDP-binding)"/>
    <property type="match status" value="2"/>
</dbReference>
<keyword evidence="9 12" id="KW-0786">Thiamine pyrophosphate</keyword>
<dbReference type="InterPro" id="IPR029035">
    <property type="entry name" value="DHS-like_NAD/FAD-binding_dom"/>
</dbReference>
<dbReference type="InterPro" id="IPR039368">
    <property type="entry name" value="AHAS_TPP"/>
</dbReference>
<feature type="domain" description="Thiamine pyrophosphate enzyme N-terminal TPP-binding" evidence="15">
    <location>
        <begin position="4"/>
        <end position="120"/>
    </location>
</feature>
<evidence type="ECO:0000256" key="6">
    <source>
        <dbReference type="ARBA" id="ARBA00022679"/>
    </source>
</evidence>
<dbReference type="FunFam" id="3.40.50.1220:FF:000008">
    <property type="entry name" value="Acetolactate synthase"/>
    <property type="match status" value="1"/>
</dbReference>
<evidence type="ECO:0000256" key="8">
    <source>
        <dbReference type="ARBA" id="ARBA00022842"/>
    </source>
</evidence>